<evidence type="ECO:0000256" key="1">
    <source>
        <dbReference type="PIRNR" id="PIRNR033490"/>
    </source>
</evidence>
<accession>A0A1C0B6N0</accession>
<comment type="similarity">
    <text evidence="1">Belongs to the PemK/MazF family.</text>
</comment>
<dbReference type="SUPFAM" id="SSF50118">
    <property type="entry name" value="Cell growth inhibitor/plasmid maintenance toxic component"/>
    <property type="match status" value="1"/>
</dbReference>
<proteinExistence type="inferred from homology"/>
<dbReference type="PANTHER" id="PTHR33988">
    <property type="entry name" value="ENDORIBONUCLEASE MAZF-RELATED"/>
    <property type="match status" value="1"/>
</dbReference>
<dbReference type="GO" id="GO:0006402">
    <property type="term" value="P:mRNA catabolic process"/>
    <property type="evidence" value="ECO:0007669"/>
    <property type="project" value="TreeGrafter"/>
</dbReference>
<dbReference type="PIRSF" id="PIRSF033490">
    <property type="entry name" value="MazF"/>
    <property type="match status" value="1"/>
</dbReference>
<dbReference type="Gene3D" id="2.30.30.110">
    <property type="match status" value="1"/>
</dbReference>
<gene>
    <name evidence="2" type="primary">mazF</name>
    <name evidence="2" type="ORF">AAX29_01071</name>
</gene>
<dbReference type="RefSeq" id="WP_066175795.1">
    <property type="nucleotide sequence ID" value="NZ_LCUJ01000003.1"/>
</dbReference>
<evidence type="ECO:0000313" key="2">
    <source>
        <dbReference type="EMBL" id="OCL99259.1"/>
    </source>
</evidence>
<dbReference type="InterPro" id="IPR011067">
    <property type="entry name" value="Plasmid_toxin/cell-grow_inhib"/>
</dbReference>
<dbReference type="AlphaFoldDB" id="A0A1C0B6N0"/>
<dbReference type="GO" id="GO:0016075">
    <property type="term" value="P:rRNA catabolic process"/>
    <property type="evidence" value="ECO:0007669"/>
    <property type="project" value="TreeGrafter"/>
</dbReference>
<dbReference type="EC" id="3.1.-.-" evidence="1"/>
<dbReference type="PANTHER" id="PTHR33988:SF2">
    <property type="entry name" value="ENDORIBONUCLEASE MAZF"/>
    <property type="match status" value="1"/>
</dbReference>
<protein>
    <recommendedName>
        <fullName evidence="1">mRNA interferase</fullName>
        <ecNumber evidence="1">3.1.-.-</ecNumber>
    </recommendedName>
</protein>
<keyword evidence="1 2" id="KW-0378">Hydrolase</keyword>
<evidence type="ECO:0000313" key="3">
    <source>
        <dbReference type="Proteomes" id="UP000093281"/>
    </source>
</evidence>
<dbReference type="GO" id="GO:0016787">
    <property type="term" value="F:hydrolase activity"/>
    <property type="evidence" value="ECO:0007669"/>
    <property type="project" value="UniProtKB-KW"/>
</dbReference>
<name>A0A1C0B6N0_9BACT</name>
<dbReference type="OrthoDB" id="9793906at2"/>
<dbReference type="GO" id="GO:0003677">
    <property type="term" value="F:DNA binding"/>
    <property type="evidence" value="ECO:0007669"/>
    <property type="project" value="InterPro"/>
</dbReference>
<comment type="function">
    <text evidence="1">Toxic component of a type II toxin-antitoxin (TA) system.</text>
</comment>
<dbReference type="GO" id="GO:0004521">
    <property type="term" value="F:RNA endonuclease activity"/>
    <property type="evidence" value="ECO:0007669"/>
    <property type="project" value="TreeGrafter"/>
</dbReference>
<dbReference type="InterPro" id="IPR003477">
    <property type="entry name" value="PemK-like"/>
</dbReference>
<dbReference type="Pfam" id="PF02452">
    <property type="entry name" value="PemK_toxin"/>
    <property type="match status" value="1"/>
</dbReference>
<keyword evidence="1" id="KW-0255">Endonuclease</keyword>
<sequence>MQQYDIYLADLNPTIGREQKGTRPVLIISNEYENILDILTIIPITSLKNGRKIYPNELFLEHELEKPSILLCQQIRTISKERLVKKLTTISSLKTQEKILQILCNRFEKI</sequence>
<dbReference type="Proteomes" id="UP000093281">
    <property type="component" value="Unassembled WGS sequence"/>
</dbReference>
<organism evidence="2 3">
    <name type="scientific">Aliarcobacter thereius</name>
    <dbReference type="NCBI Taxonomy" id="544718"/>
    <lineage>
        <taxon>Bacteria</taxon>
        <taxon>Pseudomonadati</taxon>
        <taxon>Campylobacterota</taxon>
        <taxon>Epsilonproteobacteria</taxon>
        <taxon>Campylobacterales</taxon>
        <taxon>Arcobacteraceae</taxon>
        <taxon>Aliarcobacter</taxon>
    </lineage>
</organism>
<reference evidence="3" key="1">
    <citation type="submission" date="2015-05" db="EMBL/GenBank/DDBJ databases">
        <authorList>
            <person name="Rovetto F."/>
            <person name="Cocolin L."/>
            <person name="Illeghems K."/>
            <person name="Van Nieuwerburgh F."/>
            <person name="Houf K."/>
        </authorList>
    </citation>
    <scope>NUCLEOTIDE SEQUENCE [LARGE SCALE GENOMIC DNA]</scope>
    <source>
        <strain evidence="3">DU22</strain>
    </source>
</reference>
<dbReference type="EMBL" id="LCUJ01000003">
    <property type="protein sequence ID" value="OCL99259.1"/>
    <property type="molecule type" value="Genomic_DNA"/>
</dbReference>
<keyword evidence="1" id="KW-0540">Nuclease</keyword>
<comment type="caution">
    <text evidence="2">The sequence shown here is derived from an EMBL/GenBank/DDBJ whole genome shotgun (WGS) entry which is preliminary data.</text>
</comment>